<gene>
    <name evidence="14" type="primary">CBSDUF5_1</name>
    <name evidence="14" type="ORF">CK203_081578</name>
</gene>
<dbReference type="GO" id="GO:0010960">
    <property type="term" value="P:magnesium ion homeostasis"/>
    <property type="evidence" value="ECO:0007669"/>
    <property type="project" value="InterPro"/>
</dbReference>
<keyword evidence="3" id="KW-0677">Repeat</keyword>
<evidence type="ECO:0000313" key="15">
    <source>
        <dbReference type="Proteomes" id="UP000288805"/>
    </source>
</evidence>
<evidence type="ECO:0000313" key="14">
    <source>
        <dbReference type="EMBL" id="RVW41888.1"/>
    </source>
</evidence>
<evidence type="ECO:0000256" key="5">
    <source>
        <dbReference type="ARBA" id="ARBA00023122"/>
    </source>
</evidence>
<evidence type="ECO:0000256" key="3">
    <source>
        <dbReference type="ARBA" id="ARBA00022737"/>
    </source>
</evidence>
<evidence type="ECO:0000256" key="2">
    <source>
        <dbReference type="ARBA" id="ARBA00022692"/>
    </source>
</evidence>
<evidence type="ECO:0000256" key="1">
    <source>
        <dbReference type="ARBA" id="ARBA00004141"/>
    </source>
</evidence>
<feature type="region of interest" description="Disordered" evidence="10">
    <location>
        <begin position="551"/>
        <end position="590"/>
    </location>
</feature>
<evidence type="ECO:0000259" key="12">
    <source>
        <dbReference type="PROSITE" id="PS51371"/>
    </source>
</evidence>
<keyword evidence="7" id="KW-0325">Glycoprotein</keyword>
<dbReference type="EMBL" id="QGNW01001422">
    <property type="protein sequence ID" value="RVW41888.1"/>
    <property type="molecule type" value="Genomic_DNA"/>
</dbReference>
<dbReference type="PANTHER" id="PTHR12064">
    <property type="entry name" value="METAL TRANSPORTER CNNM"/>
    <property type="match status" value="1"/>
</dbReference>
<dbReference type="PROSITE" id="PS51371">
    <property type="entry name" value="CBS"/>
    <property type="match status" value="1"/>
</dbReference>
<reference evidence="14 15" key="1">
    <citation type="journal article" date="2018" name="PLoS Genet.">
        <title>Population sequencing reveals clonal diversity and ancestral inbreeding in the grapevine cultivar Chardonnay.</title>
        <authorList>
            <person name="Roach M.J."/>
            <person name="Johnson D.L."/>
            <person name="Bohlmann J."/>
            <person name="van Vuuren H.J."/>
            <person name="Jones S.J."/>
            <person name="Pretorius I.S."/>
            <person name="Schmidt S.A."/>
            <person name="Borneman A.R."/>
        </authorList>
    </citation>
    <scope>NUCLEOTIDE SEQUENCE [LARGE SCALE GENOMIC DNA]</scope>
    <source>
        <strain evidence="15">cv. Chardonnay</strain>
        <tissue evidence="14">Leaf</tissue>
    </source>
</reference>
<dbReference type="FunFam" id="3.10.580.10:FF:000015">
    <property type="entry name" value="DUF21 domain-containing protein"/>
    <property type="match status" value="1"/>
</dbReference>
<name>A0A438E2G2_VITVI</name>
<dbReference type="InterPro" id="IPR045095">
    <property type="entry name" value="ACDP"/>
</dbReference>
<dbReference type="SUPFAM" id="SSF54631">
    <property type="entry name" value="CBS-domain pair"/>
    <property type="match status" value="1"/>
</dbReference>
<feature type="transmembrane region" description="Helical" evidence="11">
    <location>
        <begin position="98"/>
        <end position="116"/>
    </location>
</feature>
<dbReference type="Proteomes" id="UP000288805">
    <property type="component" value="Unassembled WGS sequence"/>
</dbReference>
<feature type="domain" description="CNNM transmembrane" evidence="13">
    <location>
        <begin position="9"/>
        <end position="192"/>
    </location>
</feature>
<evidence type="ECO:0000256" key="10">
    <source>
        <dbReference type="SAM" id="MobiDB-lite"/>
    </source>
</evidence>
<comment type="subcellular location">
    <subcellularLocation>
        <location evidence="1">Membrane</location>
        <topology evidence="1">Multi-pass membrane protein</topology>
    </subcellularLocation>
</comment>
<sequence>MAASDVPCCETMFWIYLVICVALVSFAGLMSGLTLGLMSLSLVDLEVLAKAGRPQDRRNAEKILPIVKNQHLLLCTLLIGNSLAMEALPIFLDALVPAWGAILISVTLILAFGEIIPQAVCSQYGLSVGAKLSVVVRLLVLVLFPISYPISKLLDWLLGKGHSALLRRAELKTLVDMHGNEAGRGGELTHDETTIISGVLDMTQKTAKDAMTPISEIFSLDINTRLDEDTMSLILNRGHSRIPVFSGSLTNIIGLILVKNLIKCRAEDETPIRNLTIRRIPRVYDCLPLYDILNQFQKGHSHMAVVVKCRKDVKTNTENANTKPCTFAINNSNSRQRQAKNKENSGTQVGGYYISGVDNQFCPSVQLNISRNVSSESQNPTLKKMMEQGKGASPRLKKWGSGDGNVTDEDLESLPNLDEEVIGIITMEDVMEELLQYDLIAYIEQELSCIAFVVVESLYVDSLKPNAHVLFLKEEILDETDEYIDVHNKIKINMLPSRRSSSRSPAVALASHLHWRSPVASPLSSCGHTPVLDSPVSPYVHPSFIRPTLSASPGISMPNSPAGLAGPIRSSPSPHRVSRKSYEKIRQPGG</sequence>
<dbReference type="AlphaFoldDB" id="A0A438E2G2"/>
<accession>A0A438E2G2</accession>
<comment type="caution">
    <text evidence="14">The sequence shown here is derived from an EMBL/GenBank/DDBJ whole genome shotgun (WGS) entry which is preliminary data.</text>
</comment>
<evidence type="ECO:0000256" key="9">
    <source>
        <dbReference type="PROSITE-ProRule" id="PRU01193"/>
    </source>
</evidence>
<feature type="transmembrane region" description="Helical" evidence="11">
    <location>
        <begin position="13"/>
        <end position="43"/>
    </location>
</feature>
<organism evidence="14 15">
    <name type="scientific">Vitis vinifera</name>
    <name type="common">Grape</name>
    <dbReference type="NCBI Taxonomy" id="29760"/>
    <lineage>
        <taxon>Eukaryota</taxon>
        <taxon>Viridiplantae</taxon>
        <taxon>Streptophyta</taxon>
        <taxon>Embryophyta</taxon>
        <taxon>Tracheophyta</taxon>
        <taxon>Spermatophyta</taxon>
        <taxon>Magnoliopsida</taxon>
        <taxon>eudicotyledons</taxon>
        <taxon>Gunneridae</taxon>
        <taxon>Pentapetalae</taxon>
        <taxon>rosids</taxon>
        <taxon>Vitales</taxon>
        <taxon>Vitaceae</taxon>
        <taxon>Viteae</taxon>
        <taxon>Vitis</taxon>
    </lineage>
</organism>
<feature type="domain" description="CBS" evidence="12">
    <location>
        <begin position="211"/>
        <end position="272"/>
    </location>
</feature>
<evidence type="ECO:0000256" key="11">
    <source>
        <dbReference type="SAM" id="Phobius"/>
    </source>
</evidence>
<keyword evidence="5 8" id="KW-0129">CBS domain</keyword>
<evidence type="ECO:0000259" key="13">
    <source>
        <dbReference type="PROSITE" id="PS51846"/>
    </source>
</evidence>
<dbReference type="InterPro" id="IPR044751">
    <property type="entry name" value="Ion_transp-like_CBS"/>
</dbReference>
<dbReference type="PROSITE" id="PS51846">
    <property type="entry name" value="CNNM"/>
    <property type="match status" value="1"/>
</dbReference>
<proteinExistence type="predicted"/>
<dbReference type="GO" id="GO:0016020">
    <property type="term" value="C:membrane"/>
    <property type="evidence" value="ECO:0007669"/>
    <property type="project" value="UniProtKB-SubCell"/>
</dbReference>
<evidence type="ECO:0000256" key="7">
    <source>
        <dbReference type="ARBA" id="ARBA00023180"/>
    </source>
</evidence>
<dbReference type="Gene3D" id="3.10.580.10">
    <property type="entry name" value="CBS-domain"/>
    <property type="match status" value="1"/>
</dbReference>
<evidence type="ECO:0000256" key="8">
    <source>
        <dbReference type="PROSITE-ProRule" id="PRU00703"/>
    </source>
</evidence>
<keyword evidence="6 9" id="KW-0472">Membrane</keyword>
<evidence type="ECO:0000256" key="4">
    <source>
        <dbReference type="ARBA" id="ARBA00022989"/>
    </source>
</evidence>
<feature type="transmembrane region" description="Helical" evidence="11">
    <location>
        <begin position="128"/>
        <end position="148"/>
    </location>
</feature>
<keyword evidence="2 9" id="KW-0812">Transmembrane</keyword>
<dbReference type="Pfam" id="PF01595">
    <property type="entry name" value="CNNM"/>
    <property type="match status" value="1"/>
</dbReference>
<dbReference type="PANTHER" id="PTHR12064:SF36">
    <property type="entry name" value="DOMAIN-CONTAINING PROTEIN, PUTATIVE, EXPRESSED-RELATED"/>
    <property type="match status" value="1"/>
</dbReference>
<dbReference type="InterPro" id="IPR046342">
    <property type="entry name" value="CBS_dom_sf"/>
</dbReference>
<evidence type="ECO:0000256" key="6">
    <source>
        <dbReference type="ARBA" id="ARBA00023136"/>
    </source>
</evidence>
<dbReference type="InterPro" id="IPR002550">
    <property type="entry name" value="CNNM"/>
</dbReference>
<protein>
    <submittedName>
        <fullName evidence="14">DUF21 domain-containing protein</fullName>
    </submittedName>
</protein>
<dbReference type="InterPro" id="IPR000644">
    <property type="entry name" value="CBS_dom"/>
</dbReference>
<dbReference type="CDD" id="cd04590">
    <property type="entry name" value="CBS_pair_CorC_HlyC_assoc"/>
    <property type="match status" value="1"/>
</dbReference>
<feature type="compositionally biased region" description="Basic and acidic residues" evidence="10">
    <location>
        <begin position="580"/>
        <end position="590"/>
    </location>
</feature>
<keyword evidence="4 9" id="KW-1133">Transmembrane helix</keyword>